<evidence type="ECO:0000313" key="3">
    <source>
        <dbReference type="Proteomes" id="UP001066276"/>
    </source>
</evidence>
<sequence>MNGCLSGELCAPGWIGAHRRGATFQEEPLLLYWGPLQERQARETWSHVKRSGCRGRRDDGLTQHAEPRPQFLLRAEGPRGGSHQRSVSQGSCESAWD</sequence>
<evidence type="ECO:0000256" key="1">
    <source>
        <dbReference type="SAM" id="MobiDB-lite"/>
    </source>
</evidence>
<feature type="compositionally biased region" description="Polar residues" evidence="1">
    <location>
        <begin position="83"/>
        <end position="97"/>
    </location>
</feature>
<organism evidence="2 3">
    <name type="scientific">Pleurodeles waltl</name>
    <name type="common">Iberian ribbed newt</name>
    <dbReference type="NCBI Taxonomy" id="8319"/>
    <lineage>
        <taxon>Eukaryota</taxon>
        <taxon>Metazoa</taxon>
        <taxon>Chordata</taxon>
        <taxon>Craniata</taxon>
        <taxon>Vertebrata</taxon>
        <taxon>Euteleostomi</taxon>
        <taxon>Amphibia</taxon>
        <taxon>Batrachia</taxon>
        <taxon>Caudata</taxon>
        <taxon>Salamandroidea</taxon>
        <taxon>Salamandridae</taxon>
        <taxon>Pleurodelinae</taxon>
        <taxon>Pleurodeles</taxon>
    </lineage>
</organism>
<name>A0AAV7SWE7_PLEWA</name>
<feature type="compositionally biased region" description="Basic and acidic residues" evidence="1">
    <location>
        <begin position="55"/>
        <end position="67"/>
    </location>
</feature>
<dbReference type="EMBL" id="JANPWB010000007">
    <property type="protein sequence ID" value="KAJ1168212.1"/>
    <property type="molecule type" value="Genomic_DNA"/>
</dbReference>
<dbReference type="AlphaFoldDB" id="A0AAV7SWE7"/>
<feature type="region of interest" description="Disordered" evidence="1">
    <location>
        <begin position="44"/>
        <end position="97"/>
    </location>
</feature>
<evidence type="ECO:0000313" key="2">
    <source>
        <dbReference type="EMBL" id="KAJ1168212.1"/>
    </source>
</evidence>
<comment type="caution">
    <text evidence="2">The sequence shown here is derived from an EMBL/GenBank/DDBJ whole genome shotgun (WGS) entry which is preliminary data.</text>
</comment>
<dbReference type="Proteomes" id="UP001066276">
    <property type="component" value="Chromosome 4_1"/>
</dbReference>
<gene>
    <name evidence="2" type="ORF">NDU88_000161</name>
</gene>
<accession>A0AAV7SWE7</accession>
<reference evidence="2" key="1">
    <citation type="journal article" date="2022" name="bioRxiv">
        <title>Sequencing and chromosome-scale assembly of the giantPleurodeles waltlgenome.</title>
        <authorList>
            <person name="Brown T."/>
            <person name="Elewa A."/>
            <person name="Iarovenko S."/>
            <person name="Subramanian E."/>
            <person name="Araus A.J."/>
            <person name="Petzold A."/>
            <person name="Susuki M."/>
            <person name="Suzuki K.-i.T."/>
            <person name="Hayashi T."/>
            <person name="Toyoda A."/>
            <person name="Oliveira C."/>
            <person name="Osipova E."/>
            <person name="Leigh N.D."/>
            <person name="Simon A."/>
            <person name="Yun M.H."/>
        </authorList>
    </citation>
    <scope>NUCLEOTIDE SEQUENCE</scope>
    <source>
        <strain evidence="2">20211129_DDA</strain>
        <tissue evidence="2">Liver</tissue>
    </source>
</reference>
<proteinExistence type="predicted"/>
<keyword evidence="3" id="KW-1185">Reference proteome</keyword>
<protein>
    <submittedName>
        <fullName evidence="2">Uncharacterized protein</fullName>
    </submittedName>
</protein>